<dbReference type="EMBL" id="SIXI01000004">
    <property type="protein sequence ID" value="TBO30452.1"/>
    <property type="molecule type" value="Genomic_DNA"/>
</dbReference>
<evidence type="ECO:0000259" key="8">
    <source>
        <dbReference type="Pfam" id="PF00482"/>
    </source>
</evidence>
<dbReference type="PANTHER" id="PTHR30012:SF0">
    <property type="entry name" value="TYPE II SECRETION SYSTEM PROTEIN F-RELATED"/>
    <property type="match status" value="1"/>
</dbReference>
<proteinExistence type="inferred from homology"/>
<feature type="domain" description="Type II secretion system protein GspF" evidence="8">
    <location>
        <begin position="274"/>
        <end position="395"/>
    </location>
</feature>
<evidence type="ECO:0000313" key="9">
    <source>
        <dbReference type="EMBL" id="TBO30452.1"/>
    </source>
</evidence>
<dbReference type="Gene3D" id="1.20.81.30">
    <property type="entry name" value="Type II secretion system (T2SS), domain F"/>
    <property type="match status" value="2"/>
</dbReference>
<dbReference type="InterPro" id="IPR003004">
    <property type="entry name" value="GspF/PilC"/>
</dbReference>
<name>A0A4Q9GYH7_9BURK</name>
<feature type="transmembrane region" description="Helical" evidence="7">
    <location>
        <begin position="227"/>
        <end position="253"/>
    </location>
</feature>
<keyword evidence="3" id="KW-1003">Cell membrane</keyword>
<evidence type="ECO:0000256" key="5">
    <source>
        <dbReference type="ARBA" id="ARBA00022989"/>
    </source>
</evidence>
<evidence type="ECO:0000256" key="3">
    <source>
        <dbReference type="ARBA" id="ARBA00022475"/>
    </source>
</evidence>
<keyword evidence="6 7" id="KW-0472">Membrane</keyword>
<comment type="similarity">
    <text evidence="2">Belongs to the GSP F family.</text>
</comment>
<accession>A0A4Q9GYH7</accession>
<gene>
    <name evidence="9" type="ORF">EYS42_12265</name>
</gene>
<dbReference type="PANTHER" id="PTHR30012">
    <property type="entry name" value="GENERAL SECRETION PATHWAY PROTEIN"/>
    <property type="match status" value="1"/>
</dbReference>
<dbReference type="RefSeq" id="WP_130968442.1">
    <property type="nucleotide sequence ID" value="NZ_SIXI01000004.1"/>
</dbReference>
<evidence type="ECO:0000256" key="4">
    <source>
        <dbReference type="ARBA" id="ARBA00022692"/>
    </source>
</evidence>
<dbReference type="InterPro" id="IPR018076">
    <property type="entry name" value="T2SS_GspF_dom"/>
</dbReference>
<organism evidence="9 10">
    <name type="scientific">Aquabacterium lacunae</name>
    <dbReference type="NCBI Taxonomy" id="2528630"/>
    <lineage>
        <taxon>Bacteria</taxon>
        <taxon>Pseudomonadati</taxon>
        <taxon>Pseudomonadota</taxon>
        <taxon>Betaproteobacteria</taxon>
        <taxon>Burkholderiales</taxon>
        <taxon>Aquabacterium</taxon>
    </lineage>
</organism>
<dbReference type="GO" id="GO:0005886">
    <property type="term" value="C:plasma membrane"/>
    <property type="evidence" value="ECO:0007669"/>
    <property type="project" value="UniProtKB-SubCell"/>
</dbReference>
<keyword evidence="10" id="KW-1185">Reference proteome</keyword>
<evidence type="ECO:0000256" key="2">
    <source>
        <dbReference type="ARBA" id="ARBA00005745"/>
    </source>
</evidence>
<comment type="subcellular location">
    <subcellularLocation>
        <location evidence="1">Cell membrane</location>
        <topology evidence="1">Multi-pass membrane protein</topology>
    </subcellularLocation>
</comment>
<sequence>MKVRVCVADRPGATAKVQVLQASSVQEAVQRVHAQGGQVLHAAPLQPWVKALGAAHAARSESAALLVWLEQWLALLRAGLSTTESLRTLNAQATVWQPQAGSANHTQSLLAHVNDGSTLSAGMRKAGCFPDMLVAMVGAAEHSGQLPEVLESYRAHEAQMAELKHRIVSMALYPALLLTVGAMVMLFLMLHVVPRFARIFNGMGGDLPWAADAMLAWAGWLQHHGQWAWVVAAGVVVMVFGAWLRPAWWLACFRQVRMPRFMARRVALHWQARWYRVMGMLLGAGLTFPEACALARPVLPPKGRLRSRQMEQWVQEGCAPVEALKRANLATVVAERLLLAAQQGAGMSTMFVKAAEFHEAELTRELERTMKVLEPVVMALVGLGIGVVVVLMYLPIFELATAIN</sequence>
<dbReference type="Pfam" id="PF00482">
    <property type="entry name" value="T2SSF"/>
    <property type="match status" value="2"/>
</dbReference>
<dbReference type="Proteomes" id="UP000292120">
    <property type="component" value="Unassembled WGS sequence"/>
</dbReference>
<dbReference type="AlphaFoldDB" id="A0A4Q9GYH7"/>
<keyword evidence="4 7" id="KW-0812">Transmembrane</keyword>
<feature type="domain" description="Type II secretion system protein GspF" evidence="8">
    <location>
        <begin position="68"/>
        <end position="194"/>
    </location>
</feature>
<feature type="transmembrane region" description="Helical" evidence="7">
    <location>
        <begin position="376"/>
        <end position="396"/>
    </location>
</feature>
<evidence type="ECO:0000256" key="6">
    <source>
        <dbReference type="ARBA" id="ARBA00023136"/>
    </source>
</evidence>
<keyword evidence="5 7" id="KW-1133">Transmembrane helix</keyword>
<feature type="transmembrane region" description="Helical" evidence="7">
    <location>
        <begin position="170"/>
        <end position="193"/>
    </location>
</feature>
<evidence type="ECO:0000313" key="10">
    <source>
        <dbReference type="Proteomes" id="UP000292120"/>
    </source>
</evidence>
<protein>
    <submittedName>
        <fullName evidence="9">Type II secretion system F family protein</fullName>
    </submittedName>
</protein>
<dbReference type="PRINTS" id="PR00812">
    <property type="entry name" value="BCTERIALGSPF"/>
</dbReference>
<dbReference type="InterPro" id="IPR042094">
    <property type="entry name" value="T2SS_GspF_sf"/>
</dbReference>
<dbReference type="OrthoDB" id="9805682at2"/>
<evidence type="ECO:0000256" key="7">
    <source>
        <dbReference type="SAM" id="Phobius"/>
    </source>
</evidence>
<evidence type="ECO:0000256" key="1">
    <source>
        <dbReference type="ARBA" id="ARBA00004651"/>
    </source>
</evidence>
<reference evidence="9 10" key="1">
    <citation type="submission" date="2019-02" db="EMBL/GenBank/DDBJ databases">
        <title>Aquabacterium sp. strain KMB7.</title>
        <authorList>
            <person name="Chen W.-M."/>
        </authorList>
    </citation>
    <scope>NUCLEOTIDE SEQUENCE [LARGE SCALE GENOMIC DNA]</scope>
    <source>
        <strain evidence="9 10">KMB7</strain>
    </source>
</reference>
<comment type="caution">
    <text evidence="9">The sequence shown here is derived from an EMBL/GenBank/DDBJ whole genome shotgun (WGS) entry which is preliminary data.</text>
</comment>